<evidence type="ECO:0000259" key="1">
    <source>
        <dbReference type="SMART" id="SM00421"/>
    </source>
</evidence>
<reference evidence="2 3" key="1">
    <citation type="submission" date="2019-03" db="EMBL/GenBank/DDBJ databases">
        <title>Genomic Encyclopedia of Type Strains, Phase IV (KMG-IV): sequencing the most valuable type-strain genomes for metagenomic binning, comparative biology and taxonomic classification.</title>
        <authorList>
            <person name="Goeker M."/>
        </authorList>
    </citation>
    <scope>NUCLEOTIDE SEQUENCE [LARGE SCALE GENOMIC DNA]</scope>
    <source>
        <strain evidence="2 3">DSM 7445</strain>
    </source>
</reference>
<dbReference type="InterPro" id="IPR036388">
    <property type="entry name" value="WH-like_DNA-bd_sf"/>
</dbReference>
<keyword evidence="3" id="KW-1185">Reference proteome</keyword>
<dbReference type="EMBL" id="SLZQ01000005">
    <property type="protein sequence ID" value="TCS36826.1"/>
    <property type="molecule type" value="Genomic_DNA"/>
</dbReference>
<accession>A0A4R3HUC4</accession>
<dbReference type="InterPro" id="IPR000792">
    <property type="entry name" value="Tscrpt_reg_LuxR_C"/>
</dbReference>
<dbReference type="RefSeq" id="WP_132258557.1">
    <property type="nucleotide sequence ID" value="NZ_SLZQ01000005.1"/>
</dbReference>
<comment type="caution">
    <text evidence="2">The sequence shown here is derived from an EMBL/GenBank/DDBJ whole genome shotgun (WGS) entry which is preliminary data.</text>
</comment>
<gene>
    <name evidence="2" type="ORF">EDC30_10545</name>
</gene>
<dbReference type="SUPFAM" id="SSF46894">
    <property type="entry name" value="C-terminal effector domain of the bipartite response regulators"/>
    <property type="match status" value="1"/>
</dbReference>
<dbReference type="SMART" id="SM00421">
    <property type="entry name" value="HTH_LUXR"/>
    <property type="match status" value="1"/>
</dbReference>
<dbReference type="GO" id="GO:0003677">
    <property type="term" value="F:DNA binding"/>
    <property type="evidence" value="ECO:0007669"/>
    <property type="project" value="UniProtKB-KW"/>
</dbReference>
<dbReference type="AlphaFoldDB" id="A0A4R3HUC4"/>
<dbReference type="InterPro" id="IPR016032">
    <property type="entry name" value="Sig_transdc_resp-reg_C-effctor"/>
</dbReference>
<feature type="domain" description="HTH luxR-type" evidence="1">
    <location>
        <begin position="311"/>
        <end position="368"/>
    </location>
</feature>
<dbReference type="GO" id="GO:0006355">
    <property type="term" value="P:regulation of DNA-templated transcription"/>
    <property type="evidence" value="ECO:0007669"/>
    <property type="project" value="InterPro"/>
</dbReference>
<dbReference type="OrthoDB" id="5497412at2"/>
<sequence>MTITARSPDDELLGHLYDAVMAPDGFQKFIESLLAGFRLKAVTMIIRHVATQEIKGLWLTGISRESVESYALDYAREDMLALHIMRSPMAHFYASNLDLPNPERIVETRFYNEWIVPQGVAYAAGAVVLQEGNWLTQLFLQRAPSEAEFTRAEMDRLNRLVPHLQRTLQMRERFAELQLGQNFLAGGLDVLAMPTFLFDEYGRVAHSNRSAAALLREGGSMWLDNGHLQTQDRIVTGKLSLEIGNAISASRGAGSDLNSVVLLQRDGKLPLMLMVAPLRLANSARAHGAALLFAFDPESTPSVTGELVRRLFALSEAEAELAVALCCGKTLDDVAEQRGTSINTVKSQLKSVFLKTGTKRQSELVSLLLASPAYFLAQDQQGR</sequence>
<proteinExistence type="predicted"/>
<dbReference type="Proteomes" id="UP000295382">
    <property type="component" value="Unassembled WGS sequence"/>
</dbReference>
<evidence type="ECO:0000313" key="3">
    <source>
        <dbReference type="Proteomes" id="UP000295382"/>
    </source>
</evidence>
<dbReference type="Gene3D" id="1.10.10.10">
    <property type="entry name" value="Winged helix-like DNA-binding domain superfamily/Winged helix DNA-binding domain"/>
    <property type="match status" value="1"/>
</dbReference>
<keyword evidence="2" id="KW-0238">DNA-binding</keyword>
<protein>
    <submittedName>
        <fullName evidence="2">DNA-binding CsgD family transcriptional regulator</fullName>
    </submittedName>
</protein>
<organism evidence="2 3">
    <name type="scientific">Paucimonas lemoignei</name>
    <name type="common">Pseudomonas lemoignei</name>
    <dbReference type="NCBI Taxonomy" id="29443"/>
    <lineage>
        <taxon>Bacteria</taxon>
        <taxon>Pseudomonadati</taxon>
        <taxon>Pseudomonadota</taxon>
        <taxon>Betaproteobacteria</taxon>
        <taxon>Burkholderiales</taxon>
        <taxon>Burkholderiaceae</taxon>
        <taxon>Paucimonas</taxon>
    </lineage>
</organism>
<evidence type="ECO:0000313" key="2">
    <source>
        <dbReference type="EMBL" id="TCS36826.1"/>
    </source>
</evidence>
<name>A0A4R3HUC4_PAULE</name>